<dbReference type="RefSeq" id="WP_123688322.1">
    <property type="nucleotide sequence ID" value="NZ_AP019700.1"/>
</dbReference>
<comment type="caution">
    <text evidence="3">The sequence shown here is derived from an EMBL/GenBank/DDBJ whole genome shotgun (WGS) entry which is preliminary data.</text>
</comment>
<proteinExistence type="inferred from homology"/>
<feature type="binding site" evidence="2">
    <location>
        <position position="68"/>
    </location>
    <ligand>
        <name>Mg(2+)</name>
        <dbReference type="ChEBI" id="CHEBI:18420"/>
        <label>1</label>
        <note>catalytic</note>
    </ligand>
</feature>
<dbReference type="PRINTS" id="PR00377">
    <property type="entry name" value="IMPHPHTASES"/>
</dbReference>
<organism evidence="3 4">
    <name type="scientific">Stella humosa</name>
    <dbReference type="NCBI Taxonomy" id="94"/>
    <lineage>
        <taxon>Bacteria</taxon>
        <taxon>Pseudomonadati</taxon>
        <taxon>Pseudomonadota</taxon>
        <taxon>Alphaproteobacteria</taxon>
        <taxon>Rhodospirillales</taxon>
        <taxon>Stellaceae</taxon>
        <taxon>Stella</taxon>
    </lineage>
</organism>
<dbReference type="PANTHER" id="PTHR20854:SF4">
    <property type="entry name" value="INOSITOL-1-MONOPHOSPHATASE-RELATED"/>
    <property type="match status" value="1"/>
</dbReference>
<dbReference type="OrthoDB" id="9785695at2"/>
<dbReference type="GO" id="GO:0007165">
    <property type="term" value="P:signal transduction"/>
    <property type="evidence" value="ECO:0007669"/>
    <property type="project" value="TreeGrafter"/>
</dbReference>
<keyword evidence="4" id="KW-1185">Reference proteome</keyword>
<dbReference type="Proteomes" id="UP000278222">
    <property type="component" value="Unassembled WGS sequence"/>
</dbReference>
<dbReference type="Gene3D" id="3.30.540.10">
    <property type="entry name" value="Fructose-1,6-Bisphosphatase, subunit A, domain 1"/>
    <property type="match status" value="1"/>
</dbReference>
<name>A0A3N1MDA9_9PROT</name>
<feature type="binding site" evidence="2">
    <location>
        <position position="94"/>
    </location>
    <ligand>
        <name>Mg(2+)</name>
        <dbReference type="ChEBI" id="CHEBI:18420"/>
        <label>1</label>
        <note>catalytic</note>
    </ligand>
</feature>
<dbReference type="GO" id="GO:0046872">
    <property type="term" value="F:metal ion binding"/>
    <property type="evidence" value="ECO:0007669"/>
    <property type="project" value="UniProtKB-KW"/>
</dbReference>
<dbReference type="AlphaFoldDB" id="A0A3N1MDA9"/>
<evidence type="ECO:0000256" key="1">
    <source>
        <dbReference type="ARBA" id="ARBA00009759"/>
    </source>
</evidence>
<evidence type="ECO:0000256" key="2">
    <source>
        <dbReference type="PIRSR" id="PIRSR600760-2"/>
    </source>
</evidence>
<feature type="binding site" evidence="2">
    <location>
        <position position="215"/>
    </location>
    <ligand>
        <name>Mg(2+)</name>
        <dbReference type="ChEBI" id="CHEBI:18420"/>
        <label>1</label>
        <note>catalytic</note>
    </ligand>
</feature>
<protein>
    <submittedName>
        <fullName evidence="3">Fructose-1,6-bisphosphatase/inositol monophosphatase family enzyme</fullName>
    </submittedName>
</protein>
<comment type="similarity">
    <text evidence="1">Belongs to the inositol monophosphatase superfamily.</text>
</comment>
<dbReference type="GO" id="GO:0008934">
    <property type="term" value="F:inositol monophosphate 1-phosphatase activity"/>
    <property type="evidence" value="ECO:0007669"/>
    <property type="project" value="TreeGrafter"/>
</dbReference>
<keyword evidence="2" id="KW-0479">Metal-binding</keyword>
<accession>A0A3N1MDA9</accession>
<dbReference type="InterPro" id="IPR000760">
    <property type="entry name" value="Inositol_monophosphatase-like"/>
</dbReference>
<feature type="binding site" evidence="2">
    <location>
        <position position="91"/>
    </location>
    <ligand>
        <name>Mg(2+)</name>
        <dbReference type="ChEBI" id="CHEBI:18420"/>
        <label>1</label>
        <note>catalytic</note>
    </ligand>
</feature>
<dbReference type="PANTHER" id="PTHR20854">
    <property type="entry name" value="INOSITOL MONOPHOSPHATASE"/>
    <property type="match status" value="1"/>
</dbReference>
<sequence>MKVDVPAVAGIIAAVAAEEIVPRFRRLATGDIREKKPGDLVTVADEATEHALDRRFRDLMPGSVVVGEEAVAKDAGILARIEEEAPAWIIDPVDGTANFAAGLPLFAVMVSLAWKGQAIAAWIHDPLTGVMVTAERGEGAWMAGQRLKVAASNDVASMSGAVSFRYGKRPLIRKIAGRTERVGSVFQLRCAGQEYLALTRAQSHFSLYHRLMPWDHAAGQLIHTEAGGVSARLDGSAYRPSHLDGGLLLAPDQASWDAIHRVLVGKPEERV</sequence>
<dbReference type="EMBL" id="RJKX01000011">
    <property type="protein sequence ID" value="ROQ01578.1"/>
    <property type="molecule type" value="Genomic_DNA"/>
</dbReference>
<comment type="cofactor">
    <cofactor evidence="2">
        <name>Mg(2+)</name>
        <dbReference type="ChEBI" id="CHEBI:18420"/>
    </cofactor>
</comment>
<evidence type="ECO:0000313" key="3">
    <source>
        <dbReference type="EMBL" id="ROQ01578.1"/>
    </source>
</evidence>
<gene>
    <name evidence="3" type="ORF">EDC65_0758</name>
</gene>
<dbReference type="Gene3D" id="3.40.190.80">
    <property type="match status" value="1"/>
</dbReference>
<dbReference type="GO" id="GO:0006020">
    <property type="term" value="P:inositol metabolic process"/>
    <property type="evidence" value="ECO:0007669"/>
    <property type="project" value="TreeGrafter"/>
</dbReference>
<keyword evidence="2" id="KW-0460">Magnesium</keyword>
<dbReference type="Pfam" id="PF00459">
    <property type="entry name" value="Inositol_P"/>
    <property type="match status" value="1"/>
</dbReference>
<evidence type="ECO:0000313" key="4">
    <source>
        <dbReference type="Proteomes" id="UP000278222"/>
    </source>
</evidence>
<dbReference type="SUPFAM" id="SSF56655">
    <property type="entry name" value="Carbohydrate phosphatase"/>
    <property type="match status" value="1"/>
</dbReference>
<reference evidence="3 4" key="1">
    <citation type="submission" date="2018-11" db="EMBL/GenBank/DDBJ databases">
        <title>Genomic Encyclopedia of Type Strains, Phase IV (KMG-IV): sequencing the most valuable type-strain genomes for metagenomic binning, comparative biology and taxonomic classification.</title>
        <authorList>
            <person name="Goeker M."/>
        </authorList>
    </citation>
    <scope>NUCLEOTIDE SEQUENCE [LARGE SCALE GENOMIC DNA]</scope>
    <source>
        <strain evidence="3 4">DSM 5900</strain>
    </source>
</reference>